<evidence type="ECO:0000313" key="2">
    <source>
        <dbReference type="EMBL" id="OMJ80772.1"/>
    </source>
</evidence>
<dbReference type="AlphaFoldDB" id="A0A1R2BVB7"/>
<dbReference type="EMBL" id="MPUH01000408">
    <property type="protein sequence ID" value="OMJ80772.1"/>
    <property type="molecule type" value="Genomic_DNA"/>
</dbReference>
<gene>
    <name evidence="2" type="ORF">SteCoe_18879</name>
</gene>
<proteinExistence type="predicted"/>
<dbReference type="Gene3D" id="2.120.10.80">
    <property type="entry name" value="Kelch-type beta propeller"/>
    <property type="match status" value="1"/>
</dbReference>
<evidence type="ECO:0000256" key="1">
    <source>
        <dbReference type="SAM" id="Coils"/>
    </source>
</evidence>
<organism evidence="2 3">
    <name type="scientific">Stentor coeruleus</name>
    <dbReference type="NCBI Taxonomy" id="5963"/>
    <lineage>
        <taxon>Eukaryota</taxon>
        <taxon>Sar</taxon>
        <taxon>Alveolata</taxon>
        <taxon>Ciliophora</taxon>
        <taxon>Postciliodesmatophora</taxon>
        <taxon>Heterotrichea</taxon>
        <taxon>Heterotrichida</taxon>
        <taxon>Stentoridae</taxon>
        <taxon>Stentor</taxon>
    </lineage>
</organism>
<dbReference type="Proteomes" id="UP000187209">
    <property type="component" value="Unassembled WGS sequence"/>
</dbReference>
<name>A0A1R2BVB7_9CILI</name>
<reference evidence="2 3" key="1">
    <citation type="submission" date="2016-11" db="EMBL/GenBank/DDBJ databases">
        <title>The macronuclear genome of Stentor coeruleus: a giant cell with tiny introns.</title>
        <authorList>
            <person name="Slabodnick M."/>
            <person name="Ruby J.G."/>
            <person name="Reiff S.B."/>
            <person name="Swart E.C."/>
            <person name="Gosai S."/>
            <person name="Prabakaran S."/>
            <person name="Witkowska E."/>
            <person name="Larue G.E."/>
            <person name="Fisher S."/>
            <person name="Freeman R.M."/>
            <person name="Gunawardena J."/>
            <person name="Chu W."/>
            <person name="Stover N.A."/>
            <person name="Gregory B.D."/>
            <person name="Nowacki M."/>
            <person name="Derisi J."/>
            <person name="Roy S.W."/>
            <person name="Marshall W.F."/>
            <person name="Sood P."/>
        </authorList>
    </citation>
    <scope>NUCLEOTIDE SEQUENCE [LARGE SCALE GENOMIC DNA]</scope>
    <source>
        <strain evidence="2">WM001</strain>
    </source>
</reference>
<dbReference type="OrthoDB" id="10027872at2759"/>
<keyword evidence="3" id="KW-1185">Reference proteome</keyword>
<dbReference type="InterPro" id="IPR011043">
    <property type="entry name" value="Gal_Oxase/kelch_b-propeller"/>
</dbReference>
<evidence type="ECO:0000313" key="3">
    <source>
        <dbReference type="Proteomes" id="UP000187209"/>
    </source>
</evidence>
<sequence length="526" mass="61260">METCEYIHCKNEPVYICPCPTKDSAFCADHIKSHVREQGYHGKVSDNFIGISEGEKVNIALQCEAGLIELKKIKEKISLEANKAMKIIIEATVSNYEYIKYEEDIFKEILEFLSINNKIIKRKEYSPKDQKIIDSMKNPQHILDTLKSKEKDMIAKVNYKSDEDINIIIRNCSDKIEEMKQEMKQEIEKKNSDMTEKLENYKKSAITCIEHYINQIGLLINNFGIKVSPEYINDEFIRENMGEFNISEKLNNYKTLNFPKHFYDETYKSRYLGFFDDKTKVFNIVDCPEERLSKIDINIETPLWTWAGWCELPDNRMIYYSGHDTINNIYPITIYEFNFESPQNFITLEIDKSKVKGKGYTGSLGYYNNCFYSFGGYTLAGYLKDSGMFDLQTKEWSDLEPLPEVCGHNSCITVTDKLAVIGYNPTKIFIYDTIKKNYESQGNFPLAHKFIAKGDSKIIIFENNKIHETKEGEYNFIQVNGNSGISGCALISYVIRYKLYLYFALQNRRLYKFNLITKIVQDLKAL</sequence>
<accession>A0A1R2BVB7</accession>
<keyword evidence="1" id="KW-0175">Coiled coil</keyword>
<dbReference type="SUPFAM" id="SSF50965">
    <property type="entry name" value="Galactose oxidase, central domain"/>
    <property type="match status" value="1"/>
</dbReference>
<protein>
    <submittedName>
        <fullName evidence="2">Uncharacterized protein</fullName>
    </submittedName>
</protein>
<feature type="coiled-coil region" evidence="1">
    <location>
        <begin position="169"/>
        <end position="204"/>
    </location>
</feature>
<dbReference type="InterPro" id="IPR015915">
    <property type="entry name" value="Kelch-typ_b-propeller"/>
</dbReference>
<comment type="caution">
    <text evidence="2">The sequence shown here is derived from an EMBL/GenBank/DDBJ whole genome shotgun (WGS) entry which is preliminary data.</text>
</comment>